<evidence type="ECO:0000313" key="1">
    <source>
        <dbReference type="EMBL" id="SMB87864.1"/>
    </source>
</evidence>
<keyword evidence="2" id="KW-1185">Reference proteome</keyword>
<accession>A0A1W1V4D3</accession>
<dbReference type="OrthoDB" id="9794280at2"/>
<evidence type="ECO:0000313" key="2">
    <source>
        <dbReference type="Proteomes" id="UP000192368"/>
    </source>
</evidence>
<dbReference type="Proteomes" id="UP000192368">
    <property type="component" value="Unassembled WGS sequence"/>
</dbReference>
<sequence>MIEDQKHKSKLISSALLDYYFHIGGNNIQLDIKFIDNKLVLNCSGTIDKKPDDLEHINELINLPRYDDVELYYAELLDLSDGDSSMFNLVSDLIDSGSATYERGILSFHLERIYIDNLS</sequence>
<organism evidence="1 2">
    <name type="scientific">Peptoniphilus asaccharolyticus DSM 20463</name>
    <dbReference type="NCBI Taxonomy" id="573058"/>
    <lineage>
        <taxon>Bacteria</taxon>
        <taxon>Bacillati</taxon>
        <taxon>Bacillota</taxon>
        <taxon>Tissierellia</taxon>
        <taxon>Tissierellales</taxon>
        <taxon>Peptoniphilaceae</taxon>
        <taxon>Peptoniphilus</taxon>
    </lineage>
</organism>
<dbReference type="RefSeq" id="WP_084230834.1">
    <property type="nucleotide sequence ID" value="NZ_FWWR01000009.1"/>
</dbReference>
<dbReference type="EMBL" id="FWWR01000009">
    <property type="protein sequence ID" value="SMB87864.1"/>
    <property type="molecule type" value="Genomic_DNA"/>
</dbReference>
<protein>
    <submittedName>
        <fullName evidence="1">Uncharacterized protein</fullName>
    </submittedName>
</protein>
<reference evidence="2" key="1">
    <citation type="submission" date="2017-04" db="EMBL/GenBank/DDBJ databases">
        <authorList>
            <person name="Varghese N."/>
            <person name="Submissions S."/>
        </authorList>
    </citation>
    <scope>NUCLEOTIDE SEQUENCE [LARGE SCALE GENOMIC DNA]</scope>
    <source>
        <strain evidence="2">DSM 20463</strain>
    </source>
</reference>
<name>A0A1W1V4D3_PEPAS</name>
<proteinExistence type="predicted"/>
<dbReference type="AlphaFoldDB" id="A0A1W1V4D3"/>
<gene>
    <name evidence="1" type="ORF">SAMN00017477_1275</name>
</gene>
<dbReference type="STRING" id="573058.SAMN00017477_1275"/>